<feature type="compositionally biased region" description="Polar residues" evidence="1">
    <location>
        <begin position="420"/>
        <end position="435"/>
    </location>
</feature>
<feature type="region of interest" description="Disordered" evidence="1">
    <location>
        <begin position="410"/>
        <end position="435"/>
    </location>
</feature>
<evidence type="ECO:0000313" key="3">
    <source>
        <dbReference type="EMBL" id="MXU66681.1"/>
    </source>
</evidence>
<organism evidence="3 4">
    <name type="scientific">Oceanomicrobium pacificus</name>
    <dbReference type="NCBI Taxonomy" id="2692916"/>
    <lineage>
        <taxon>Bacteria</taxon>
        <taxon>Pseudomonadati</taxon>
        <taxon>Pseudomonadota</taxon>
        <taxon>Alphaproteobacteria</taxon>
        <taxon>Rhodobacterales</taxon>
        <taxon>Paracoccaceae</taxon>
        <taxon>Oceanomicrobium</taxon>
    </lineage>
</organism>
<proteinExistence type="predicted"/>
<comment type="caution">
    <text evidence="3">The sequence shown here is derived from an EMBL/GenBank/DDBJ whole genome shotgun (WGS) entry which is preliminary data.</text>
</comment>
<evidence type="ECO:0000256" key="1">
    <source>
        <dbReference type="SAM" id="MobiDB-lite"/>
    </source>
</evidence>
<accession>A0A6B0U744</accession>
<dbReference type="AlphaFoldDB" id="A0A6B0U744"/>
<feature type="signal peptide" evidence="2">
    <location>
        <begin position="1"/>
        <end position="23"/>
    </location>
</feature>
<reference evidence="3 4" key="1">
    <citation type="submission" date="2019-12" db="EMBL/GenBank/DDBJ databases">
        <title>Strain KN286 was isolated from seawater, which was collected from Caroline Seamount in the tropical western Pacific.</title>
        <authorList>
            <person name="Wang Q."/>
        </authorList>
    </citation>
    <scope>NUCLEOTIDE SEQUENCE [LARGE SCALE GENOMIC DNA]</scope>
    <source>
        <strain evidence="3 4">KN286</strain>
    </source>
</reference>
<keyword evidence="4" id="KW-1185">Reference proteome</keyword>
<dbReference type="Proteomes" id="UP000436016">
    <property type="component" value="Unassembled WGS sequence"/>
</dbReference>
<name>A0A6B0U744_9RHOB</name>
<sequence length="453" mass="46759">MRIDAGPVLLLSMILVAGAPAPAQDQPNLSVTAMPQGRLLGAGGGVAIGSYGLPDWTVWDGSPEGGTADLGVQLIGPQFGIGLASRPFELGGRTYYMEYEGNFAFGAGSSSATTRYSNDSGLSFGTGASSDFTIDLQTSADGSGATASGDASILDLAGGTATISSLASSLPGLGNAITQFAFSPTTTGTGGIFVGLVTDGADPASSAFGLAFDRSGYSAVGVGDLSQTTFTAKLEEDMFLTRHQVTLAAPLEIGGDWQMTYRAGPVYRYLKRDTTITSSVATRSPDPDVAPLPVFGARETSDMRAHYLGAIVGAGVSRSIRDNWNLRFALDAGLSAYRASYDGQTNFLLGTQDSGESMSMSDDVNGTAYHGRLTGSLSYNLRPGIILSLDLHADYLSDVPYIQTDVSGGTGASFSPDGRQVQSTGTGSTRATNRFGTTSMTSYGAGISFVKLF</sequence>
<dbReference type="EMBL" id="WUWG01000007">
    <property type="protein sequence ID" value="MXU66681.1"/>
    <property type="molecule type" value="Genomic_DNA"/>
</dbReference>
<evidence type="ECO:0000313" key="4">
    <source>
        <dbReference type="Proteomes" id="UP000436016"/>
    </source>
</evidence>
<keyword evidence="2" id="KW-0732">Signal</keyword>
<feature type="chain" id="PRO_5025500762" description="Long-chain fatty acid transport protein" evidence="2">
    <location>
        <begin position="24"/>
        <end position="453"/>
    </location>
</feature>
<evidence type="ECO:0008006" key="5">
    <source>
        <dbReference type="Google" id="ProtNLM"/>
    </source>
</evidence>
<gene>
    <name evidence="3" type="ORF">GSH16_14625</name>
</gene>
<evidence type="ECO:0000256" key="2">
    <source>
        <dbReference type="SAM" id="SignalP"/>
    </source>
</evidence>
<dbReference type="RefSeq" id="WP_160856345.1">
    <property type="nucleotide sequence ID" value="NZ_WUWG01000007.1"/>
</dbReference>
<protein>
    <recommendedName>
        <fullName evidence="5">Long-chain fatty acid transport protein</fullName>
    </recommendedName>
</protein>